<sequence>MADSDELWSDDSMDIDEEEEEEEAPRRMIYGRNSRNNSRTAIMARVDAEARHRFGDRPTNNPLRRLQGGITKKPTKKRRVPCSLPASMLNTDLTTLDGLGGAISLEDLDRYSQPIATLTLLQIAERDREVKNLRNDLEEEKEIAAHAQGQAHIVSNEYNELKRRFESLNLEHETLQYDHDFLVAVNEERAKLEAQMEAYKEQKEAEARCVMM</sequence>
<gene>
    <name evidence="3" type="ORF">K402DRAFT_418916</name>
</gene>
<evidence type="ECO:0000313" key="3">
    <source>
        <dbReference type="EMBL" id="KAF1989094.1"/>
    </source>
</evidence>
<feature type="region of interest" description="Disordered" evidence="2">
    <location>
        <begin position="1"/>
        <end position="32"/>
    </location>
</feature>
<feature type="compositionally biased region" description="Acidic residues" evidence="2">
    <location>
        <begin position="1"/>
        <end position="23"/>
    </location>
</feature>
<organism evidence="3 4">
    <name type="scientific">Aulographum hederae CBS 113979</name>
    <dbReference type="NCBI Taxonomy" id="1176131"/>
    <lineage>
        <taxon>Eukaryota</taxon>
        <taxon>Fungi</taxon>
        <taxon>Dikarya</taxon>
        <taxon>Ascomycota</taxon>
        <taxon>Pezizomycotina</taxon>
        <taxon>Dothideomycetes</taxon>
        <taxon>Pleosporomycetidae</taxon>
        <taxon>Aulographales</taxon>
        <taxon>Aulographaceae</taxon>
    </lineage>
</organism>
<protein>
    <submittedName>
        <fullName evidence="3">Uncharacterized protein</fullName>
    </submittedName>
</protein>
<keyword evidence="1" id="KW-0175">Coiled coil</keyword>
<name>A0A6G1H7Q7_9PEZI</name>
<keyword evidence="4" id="KW-1185">Reference proteome</keyword>
<evidence type="ECO:0000256" key="2">
    <source>
        <dbReference type="SAM" id="MobiDB-lite"/>
    </source>
</evidence>
<proteinExistence type="predicted"/>
<dbReference type="AlphaFoldDB" id="A0A6G1H7Q7"/>
<accession>A0A6G1H7Q7</accession>
<dbReference type="Proteomes" id="UP000800041">
    <property type="component" value="Unassembled WGS sequence"/>
</dbReference>
<reference evidence="3" key="1">
    <citation type="journal article" date="2020" name="Stud. Mycol.">
        <title>101 Dothideomycetes genomes: a test case for predicting lifestyles and emergence of pathogens.</title>
        <authorList>
            <person name="Haridas S."/>
            <person name="Albert R."/>
            <person name="Binder M."/>
            <person name="Bloem J."/>
            <person name="Labutti K."/>
            <person name="Salamov A."/>
            <person name="Andreopoulos B."/>
            <person name="Baker S."/>
            <person name="Barry K."/>
            <person name="Bills G."/>
            <person name="Bluhm B."/>
            <person name="Cannon C."/>
            <person name="Castanera R."/>
            <person name="Culley D."/>
            <person name="Daum C."/>
            <person name="Ezra D."/>
            <person name="Gonzalez J."/>
            <person name="Henrissat B."/>
            <person name="Kuo A."/>
            <person name="Liang C."/>
            <person name="Lipzen A."/>
            <person name="Lutzoni F."/>
            <person name="Magnuson J."/>
            <person name="Mondo S."/>
            <person name="Nolan M."/>
            <person name="Ohm R."/>
            <person name="Pangilinan J."/>
            <person name="Park H.-J."/>
            <person name="Ramirez L."/>
            <person name="Alfaro M."/>
            <person name="Sun H."/>
            <person name="Tritt A."/>
            <person name="Yoshinaga Y."/>
            <person name="Zwiers L.-H."/>
            <person name="Turgeon B."/>
            <person name="Goodwin S."/>
            <person name="Spatafora J."/>
            <person name="Crous P."/>
            <person name="Grigoriev I."/>
        </authorList>
    </citation>
    <scope>NUCLEOTIDE SEQUENCE</scope>
    <source>
        <strain evidence="3">CBS 113979</strain>
    </source>
</reference>
<evidence type="ECO:0000256" key="1">
    <source>
        <dbReference type="SAM" id="Coils"/>
    </source>
</evidence>
<feature type="coiled-coil region" evidence="1">
    <location>
        <begin position="123"/>
        <end position="209"/>
    </location>
</feature>
<dbReference type="EMBL" id="ML977146">
    <property type="protein sequence ID" value="KAF1989094.1"/>
    <property type="molecule type" value="Genomic_DNA"/>
</dbReference>
<evidence type="ECO:0000313" key="4">
    <source>
        <dbReference type="Proteomes" id="UP000800041"/>
    </source>
</evidence>